<comment type="caution">
    <text evidence="18">The sequence shown here is derived from an EMBL/GenBank/DDBJ whole genome shotgun (WGS) entry which is preliminary data.</text>
</comment>
<dbReference type="GO" id="GO:0061630">
    <property type="term" value="F:ubiquitin protein ligase activity"/>
    <property type="evidence" value="ECO:0007669"/>
    <property type="project" value="UniProtKB-EC"/>
</dbReference>
<comment type="pathway">
    <text evidence="3">Protein modification; protein ubiquitination.</text>
</comment>
<evidence type="ECO:0000256" key="11">
    <source>
        <dbReference type="ARBA" id="ARBA00022824"/>
    </source>
</evidence>
<dbReference type="PANTHER" id="PTHR22763">
    <property type="entry name" value="RING ZINC FINGER PROTEIN"/>
    <property type="match status" value="1"/>
</dbReference>
<dbReference type="EC" id="2.3.2.27" evidence="5"/>
<evidence type="ECO:0000256" key="16">
    <source>
        <dbReference type="SAM" id="Phobius"/>
    </source>
</evidence>
<keyword evidence="12" id="KW-0862">Zinc</keyword>
<comment type="catalytic activity">
    <reaction evidence="1">
        <text>S-ubiquitinyl-[E2 ubiquitin-conjugating enzyme]-L-cysteine + [acceptor protein]-L-lysine = [E2 ubiquitin-conjugating enzyme]-L-cysteine + N(6)-ubiquitinyl-[acceptor protein]-L-lysine.</text>
        <dbReference type="EC" id="2.3.2.27"/>
    </reaction>
</comment>
<evidence type="ECO:0000313" key="18">
    <source>
        <dbReference type="EMBL" id="RVW21636.1"/>
    </source>
</evidence>
<evidence type="ECO:0000256" key="2">
    <source>
        <dbReference type="ARBA" id="ARBA00004477"/>
    </source>
</evidence>
<evidence type="ECO:0000313" key="19">
    <source>
        <dbReference type="Proteomes" id="UP000288805"/>
    </source>
</evidence>
<feature type="domain" description="RING-type" evidence="17">
    <location>
        <begin position="204"/>
        <end position="242"/>
    </location>
</feature>
<name>A0A438CEN9_VITVI</name>
<evidence type="ECO:0000256" key="3">
    <source>
        <dbReference type="ARBA" id="ARBA00004906"/>
    </source>
</evidence>
<dbReference type="CDD" id="cd16479">
    <property type="entry name" value="RING-H2_synoviolin"/>
    <property type="match status" value="1"/>
</dbReference>
<evidence type="ECO:0000256" key="9">
    <source>
        <dbReference type="ARBA" id="ARBA00022771"/>
    </source>
</evidence>
<keyword evidence="11" id="KW-0256">Endoplasmic reticulum</keyword>
<evidence type="ECO:0000256" key="15">
    <source>
        <dbReference type="PROSITE-ProRule" id="PRU00175"/>
    </source>
</evidence>
<evidence type="ECO:0000256" key="12">
    <source>
        <dbReference type="ARBA" id="ARBA00022833"/>
    </source>
</evidence>
<accession>A0A438CEN9</accession>
<keyword evidence="6" id="KW-0808">Transferase</keyword>
<sequence length="381" mass="43596">MSDWRCNTSDGNGGWWWSMSAINEVMKIITFKKKLDLKAPWDGEDLESEVIEDSGCRVLMIHDTSTTTVSTLIRKIWSSMSVTCLWKDNGRKKVVYTFYLELIRDLLHLSMYLCFFLVIFIYVSIWKRLNRFHVACIILLCQCLFGILRNYGLTLHLIWELYETFCNFKVHVDDYIRYRKITSNMNDRFPYATLEELNASDATCIICHEEMTTTKKIICGHLFHVHCLRSWLERQHTCLTCKALVVPPENGTSTAGGQHGSWYDFHQQGVKFRSNNFNMPTCATSTFTQGSTGADVTDDNPIRARLQAAAAVPQYMKVLCLSFCKYTGVACSFLALQNCAFDPFQASGATMNFGERLSGDLSIPASELEAQKKFLEHQIEV</sequence>
<dbReference type="InterPro" id="IPR001841">
    <property type="entry name" value="Znf_RING"/>
</dbReference>
<keyword evidence="13 16" id="KW-1133">Transmembrane helix</keyword>
<evidence type="ECO:0000256" key="5">
    <source>
        <dbReference type="ARBA" id="ARBA00012483"/>
    </source>
</evidence>
<comment type="subcellular location">
    <subcellularLocation>
        <location evidence="2">Endoplasmic reticulum membrane</location>
        <topology evidence="2">Multi-pass membrane protein</topology>
    </subcellularLocation>
</comment>
<dbReference type="Pfam" id="PF13639">
    <property type="entry name" value="zf-RING_2"/>
    <property type="match status" value="1"/>
</dbReference>
<keyword evidence="8" id="KW-0479">Metal-binding</keyword>
<keyword evidence="7 16" id="KW-0812">Transmembrane</keyword>
<evidence type="ECO:0000256" key="1">
    <source>
        <dbReference type="ARBA" id="ARBA00000900"/>
    </source>
</evidence>
<dbReference type="GO" id="GO:0005789">
    <property type="term" value="C:endoplasmic reticulum membrane"/>
    <property type="evidence" value="ECO:0007669"/>
    <property type="project" value="UniProtKB-SubCell"/>
</dbReference>
<keyword evidence="14 16" id="KW-0472">Membrane</keyword>
<evidence type="ECO:0000256" key="7">
    <source>
        <dbReference type="ARBA" id="ARBA00022692"/>
    </source>
</evidence>
<keyword evidence="10" id="KW-0833">Ubl conjugation pathway</keyword>
<dbReference type="InterPro" id="IPR058051">
    <property type="entry name" value="Znf_RING_synoviolin"/>
</dbReference>
<evidence type="ECO:0000256" key="14">
    <source>
        <dbReference type="ARBA" id="ARBA00023136"/>
    </source>
</evidence>
<dbReference type="Proteomes" id="UP000288805">
    <property type="component" value="Unassembled WGS sequence"/>
</dbReference>
<evidence type="ECO:0000259" key="17">
    <source>
        <dbReference type="PROSITE" id="PS50089"/>
    </source>
</evidence>
<dbReference type="PANTHER" id="PTHR22763:SF184">
    <property type="entry name" value="E3 UBIQUITIN-PROTEIN LIGASE SYNOVIOLIN"/>
    <property type="match status" value="1"/>
</dbReference>
<dbReference type="InterPro" id="IPR013083">
    <property type="entry name" value="Znf_RING/FYVE/PHD"/>
</dbReference>
<gene>
    <name evidence="18" type="primary">HRD1B_1</name>
    <name evidence="18" type="ORF">CK203_107468</name>
</gene>
<keyword evidence="9 15" id="KW-0863">Zinc-finger</keyword>
<dbReference type="AlphaFoldDB" id="A0A438CEN9"/>
<reference evidence="18 19" key="1">
    <citation type="journal article" date="2018" name="PLoS Genet.">
        <title>Population sequencing reveals clonal diversity and ancestral inbreeding in the grapevine cultivar Chardonnay.</title>
        <authorList>
            <person name="Roach M.J."/>
            <person name="Johnson D.L."/>
            <person name="Bohlmann J."/>
            <person name="van Vuuren H.J."/>
            <person name="Jones S.J."/>
            <person name="Pretorius I.S."/>
            <person name="Schmidt S.A."/>
            <person name="Borneman A.R."/>
        </authorList>
    </citation>
    <scope>NUCLEOTIDE SEQUENCE [LARGE SCALE GENOMIC DNA]</scope>
    <source>
        <strain evidence="19">cv. Chardonnay</strain>
        <tissue evidence="18">Leaf</tissue>
    </source>
</reference>
<evidence type="ECO:0000256" key="13">
    <source>
        <dbReference type="ARBA" id="ARBA00022989"/>
    </source>
</evidence>
<dbReference type="EMBL" id="QGNW01002277">
    <property type="protein sequence ID" value="RVW21636.1"/>
    <property type="molecule type" value="Genomic_DNA"/>
</dbReference>
<evidence type="ECO:0000256" key="10">
    <source>
        <dbReference type="ARBA" id="ARBA00022786"/>
    </source>
</evidence>
<evidence type="ECO:0000256" key="6">
    <source>
        <dbReference type="ARBA" id="ARBA00022679"/>
    </source>
</evidence>
<dbReference type="FunFam" id="3.30.40.10:FF:000194">
    <property type="entry name" value="ERAD-associated E3 ubiquitin-protein ligase HRD1A"/>
    <property type="match status" value="1"/>
</dbReference>
<feature type="transmembrane region" description="Helical" evidence="16">
    <location>
        <begin position="106"/>
        <end position="126"/>
    </location>
</feature>
<organism evidence="18 19">
    <name type="scientific">Vitis vinifera</name>
    <name type="common">Grape</name>
    <dbReference type="NCBI Taxonomy" id="29760"/>
    <lineage>
        <taxon>Eukaryota</taxon>
        <taxon>Viridiplantae</taxon>
        <taxon>Streptophyta</taxon>
        <taxon>Embryophyta</taxon>
        <taxon>Tracheophyta</taxon>
        <taxon>Spermatophyta</taxon>
        <taxon>Magnoliopsida</taxon>
        <taxon>eudicotyledons</taxon>
        <taxon>Gunneridae</taxon>
        <taxon>Pentapetalae</taxon>
        <taxon>rosids</taxon>
        <taxon>Vitales</taxon>
        <taxon>Vitaceae</taxon>
        <taxon>Viteae</taxon>
        <taxon>Vitis</taxon>
    </lineage>
</organism>
<feature type="transmembrane region" description="Helical" evidence="16">
    <location>
        <begin position="132"/>
        <end position="151"/>
    </location>
</feature>
<protein>
    <recommendedName>
        <fullName evidence="5">RING-type E3 ubiquitin transferase</fullName>
        <ecNumber evidence="5">2.3.2.27</ecNumber>
    </recommendedName>
</protein>
<comment type="similarity">
    <text evidence="4">Belongs to the HRD1 family.</text>
</comment>
<dbReference type="GO" id="GO:0008270">
    <property type="term" value="F:zinc ion binding"/>
    <property type="evidence" value="ECO:0007669"/>
    <property type="project" value="UniProtKB-KW"/>
</dbReference>
<evidence type="ECO:0000256" key="4">
    <source>
        <dbReference type="ARBA" id="ARBA00010089"/>
    </source>
</evidence>
<dbReference type="Gene3D" id="3.30.40.10">
    <property type="entry name" value="Zinc/RING finger domain, C3HC4 (zinc finger)"/>
    <property type="match status" value="1"/>
</dbReference>
<dbReference type="InterPro" id="IPR050731">
    <property type="entry name" value="HRD1_E3_ubiq-ligases"/>
</dbReference>
<evidence type="ECO:0000256" key="8">
    <source>
        <dbReference type="ARBA" id="ARBA00022723"/>
    </source>
</evidence>
<dbReference type="SUPFAM" id="SSF57850">
    <property type="entry name" value="RING/U-box"/>
    <property type="match status" value="1"/>
</dbReference>
<proteinExistence type="inferred from homology"/>
<dbReference type="PROSITE" id="PS50089">
    <property type="entry name" value="ZF_RING_2"/>
    <property type="match status" value="1"/>
</dbReference>